<dbReference type="PANTHER" id="PTHR33336:SF3">
    <property type="entry name" value="ABM DOMAIN-CONTAINING PROTEIN"/>
    <property type="match status" value="1"/>
</dbReference>
<dbReference type="InterPro" id="IPR011008">
    <property type="entry name" value="Dimeric_a/b-barrel"/>
</dbReference>
<evidence type="ECO:0000259" key="1">
    <source>
        <dbReference type="PROSITE" id="PS51725"/>
    </source>
</evidence>
<dbReference type="PANTHER" id="PTHR33336">
    <property type="entry name" value="QUINOL MONOOXYGENASE YGIN-RELATED"/>
    <property type="match status" value="1"/>
</dbReference>
<dbReference type="Gene3D" id="3.30.70.100">
    <property type="match status" value="1"/>
</dbReference>
<dbReference type="GO" id="GO:0003824">
    <property type="term" value="F:catalytic activity"/>
    <property type="evidence" value="ECO:0007669"/>
    <property type="project" value="TreeGrafter"/>
</dbReference>
<dbReference type="Pfam" id="PF03992">
    <property type="entry name" value="ABM"/>
    <property type="match status" value="1"/>
</dbReference>
<dbReference type="PROSITE" id="PS51725">
    <property type="entry name" value="ABM"/>
    <property type="match status" value="1"/>
</dbReference>
<dbReference type="PATRIC" id="fig|1590.142.peg.2269"/>
<feature type="domain" description="ABM" evidence="1">
    <location>
        <begin position="2"/>
        <end position="91"/>
    </location>
</feature>
<dbReference type="Proteomes" id="UP000076882">
    <property type="component" value="Unassembled WGS sequence"/>
</dbReference>
<sequence length="93" mass="11097">MKIINVALHVKPELKKEYEDFIHELVINSAQEAGNEFYGHFKKLDSDNDYEIIEHWKDQEAVDFHNDTPHFQKFLAHVSDYLTSEPEITRMDY</sequence>
<dbReference type="AlphaFoldDB" id="A0A0R2G109"/>
<accession>A0A0R2G109</accession>
<dbReference type="SMR" id="A0A0R2G109"/>
<dbReference type="SUPFAM" id="SSF54909">
    <property type="entry name" value="Dimeric alpha+beta barrel"/>
    <property type="match status" value="1"/>
</dbReference>
<dbReference type="Proteomes" id="UP000076872">
    <property type="component" value="Unassembled WGS sequence"/>
</dbReference>
<organism evidence="2 5">
    <name type="scientific">Lactiplantibacillus plantarum</name>
    <name type="common">Lactobacillus plantarum</name>
    <dbReference type="NCBI Taxonomy" id="1590"/>
    <lineage>
        <taxon>Bacteria</taxon>
        <taxon>Bacillati</taxon>
        <taxon>Bacillota</taxon>
        <taxon>Bacilli</taxon>
        <taxon>Lactobacillales</taxon>
        <taxon>Lactobacillaceae</taxon>
        <taxon>Lactiplantibacillus</taxon>
    </lineage>
</organism>
<protein>
    <recommendedName>
        <fullName evidence="1">ABM domain-containing protein</fullName>
    </recommendedName>
</protein>
<name>A0A0R2G109_LACPN</name>
<dbReference type="EMBL" id="LUXM01000033">
    <property type="protein sequence ID" value="KZU94615.1"/>
    <property type="molecule type" value="Genomic_DNA"/>
</dbReference>
<comment type="caution">
    <text evidence="2">The sequence shown here is derived from an EMBL/GenBank/DDBJ whole genome shotgun (WGS) entry which is preliminary data.</text>
</comment>
<dbReference type="InterPro" id="IPR007138">
    <property type="entry name" value="ABM_dom"/>
</dbReference>
<evidence type="ECO:0000313" key="3">
    <source>
        <dbReference type="EMBL" id="KZV01789.1"/>
    </source>
</evidence>
<evidence type="ECO:0000313" key="4">
    <source>
        <dbReference type="Proteomes" id="UP000076872"/>
    </source>
</evidence>
<gene>
    <name evidence="2" type="ORF">Lp19_2589</name>
    <name evidence="3" type="ORF">NAB2_2409</name>
</gene>
<dbReference type="RefSeq" id="WP_022638129.1">
    <property type="nucleotide sequence ID" value="NZ_BLJR01000004.1"/>
</dbReference>
<evidence type="ECO:0000313" key="2">
    <source>
        <dbReference type="EMBL" id="KZU94615.1"/>
    </source>
</evidence>
<dbReference type="EMBL" id="LUXO01000033">
    <property type="protein sequence ID" value="KZV01789.1"/>
    <property type="molecule type" value="Genomic_DNA"/>
</dbReference>
<evidence type="ECO:0000313" key="5">
    <source>
        <dbReference type="Proteomes" id="UP000076882"/>
    </source>
</evidence>
<reference evidence="4 5" key="1">
    <citation type="submission" date="2016-03" db="EMBL/GenBank/DDBJ databases">
        <title>Comparative genomics of 54 Lactobacillus plantarum strains reveals genomic uncoupling from niche constraints.</title>
        <authorList>
            <person name="Martino M.E."/>
        </authorList>
    </citation>
    <scope>NUCLEOTIDE SEQUENCE [LARGE SCALE GENOMIC DNA]</scope>
    <source>
        <strain evidence="2 5">19.1</strain>
        <strain evidence="3 4">NAB2</strain>
    </source>
</reference>
<dbReference type="InterPro" id="IPR050744">
    <property type="entry name" value="AI-2_Isomerase_LsrG"/>
</dbReference>
<proteinExistence type="predicted"/>